<dbReference type="Pfam" id="PF05787">
    <property type="entry name" value="PhoX"/>
    <property type="match status" value="1"/>
</dbReference>
<dbReference type="KEGG" id="ttu:TERTU_3359"/>
<evidence type="ECO:0000313" key="3">
    <source>
        <dbReference type="Proteomes" id="UP000009080"/>
    </source>
</evidence>
<keyword evidence="1" id="KW-0732">Signal</keyword>
<dbReference type="PANTHER" id="PTHR35399:SF2">
    <property type="entry name" value="DUF839 DOMAIN-CONTAINING PROTEIN"/>
    <property type="match status" value="1"/>
</dbReference>
<dbReference type="OrthoDB" id="9801383at2"/>
<sequence>MKRKALYLAMMAICSATLIACSGDDGKDGVNGTDGTNGQPGQDGNDAYTNDITFYEVAPAVTDTEKNTIRTSTKVSVGGEMQNIDYTTLLYTGDEDNGEVYGRVKDYQDNVIKNEDESDYMCNGTEGGQGSGLDHFSILQKNDKLYMVSQFECSVGAMYINELEQDANGELSAKEGTLQFVSQAAEFGGFTHCAGMTTPWESHLGSEEYEPDARNPGGKYYDEVSNYFWAGDASKNSPYYYGWTPEVQVNDAGEAVYMKHYAMGRFAHELAYVMPDEKTVYLSDDGTNVGLFMFVADTAKDLSAGTLYAAKWHQTSEKGLGEAVISWIDLGHASNEQVREVVAAKPLFSDVFDTEAAVDGGCPTAGFTAVTVNGDKVTECLKLKDIDGSGSVDAADGVLASRLETRRYAAMMGGTSEFRKEEGITFNARDSKLYVAMSEVAKGMSDEKGDIQVEEISCGGVYSLSVALDETIGSAYVAYNMKGLLAGQSADYTGTALEGNSCDVDGLASPDNVAFLEGTDILVIGEDTSSHPNDMVWAYDITKKSLARIATTPYGSETTSPYWYKDINGFGYLTLTTQHPFGEVDDDYQRPETVDIRSTAGYVGPFDFSKLK</sequence>
<dbReference type="Proteomes" id="UP000009080">
    <property type="component" value="Chromosome"/>
</dbReference>
<dbReference type="AlphaFoldDB" id="C5BQM1"/>
<dbReference type="RefSeq" id="WP_015819121.1">
    <property type="nucleotide sequence ID" value="NC_012997.1"/>
</dbReference>
<accession>C5BQM1</accession>
<protein>
    <submittedName>
        <fullName evidence="2">Lipoprotein</fullName>
    </submittedName>
</protein>
<keyword evidence="3" id="KW-1185">Reference proteome</keyword>
<feature type="chain" id="PRO_5002948829" evidence="1">
    <location>
        <begin position="21"/>
        <end position="612"/>
    </location>
</feature>
<feature type="signal peptide" evidence="1">
    <location>
        <begin position="1"/>
        <end position="20"/>
    </location>
</feature>
<keyword evidence="2" id="KW-0449">Lipoprotein</keyword>
<dbReference type="STRING" id="377629.TERTU_3359"/>
<reference evidence="2 3" key="1">
    <citation type="journal article" date="2009" name="PLoS ONE">
        <title>The complete genome of Teredinibacter turnerae T7901: an intracellular endosymbiont of marine wood-boring bivalves (shipworms).</title>
        <authorList>
            <person name="Yang J.C."/>
            <person name="Madupu R."/>
            <person name="Durkin A.S."/>
            <person name="Ekborg N.A."/>
            <person name="Pedamallu C.S."/>
            <person name="Hostetler J.B."/>
            <person name="Radune D."/>
            <person name="Toms B.S."/>
            <person name="Henrissat B."/>
            <person name="Coutinho P.M."/>
            <person name="Schwarz S."/>
            <person name="Field L."/>
            <person name="Trindade-Silva A.E."/>
            <person name="Soares C.A.G."/>
            <person name="Elshahawi S."/>
            <person name="Hanora A."/>
            <person name="Schmidt E.W."/>
            <person name="Haygood M.G."/>
            <person name="Posfai J."/>
            <person name="Benner J."/>
            <person name="Madinger C."/>
            <person name="Nove J."/>
            <person name="Anton B."/>
            <person name="Chaudhary K."/>
            <person name="Foster J."/>
            <person name="Holman A."/>
            <person name="Kumar S."/>
            <person name="Lessard P.A."/>
            <person name="Luyten Y.A."/>
            <person name="Slatko B."/>
            <person name="Wood N."/>
            <person name="Wu B."/>
            <person name="Teplitski M."/>
            <person name="Mougous J.D."/>
            <person name="Ward N."/>
            <person name="Eisen J.A."/>
            <person name="Badger J.H."/>
            <person name="Distel D.L."/>
        </authorList>
    </citation>
    <scope>NUCLEOTIDE SEQUENCE [LARGE SCALE GENOMIC DNA]</scope>
    <source>
        <strain evidence="3">ATCC 39867 / T7901</strain>
    </source>
</reference>
<proteinExistence type="predicted"/>
<dbReference type="eggNOG" id="COG3211">
    <property type="taxonomic scope" value="Bacteria"/>
</dbReference>
<evidence type="ECO:0000313" key="2">
    <source>
        <dbReference type="EMBL" id="ACR13008.1"/>
    </source>
</evidence>
<dbReference type="HOGENOM" id="CLU_018525_0_0_6"/>
<name>C5BQM1_TERTT</name>
<dbReference type="PANTHER" id="PTHR35399">
    <property type="entry name" value="SLR8030 PROTEIN"/>
    <property type="match status" value="1"/>
</dbReference>
<dbReference type="PROSITE" id="PS51257">
    <property type="entry name" value="PROKAR_LIPOPROTEIN"/>
    <property type="match status" value="1"/>
</dbReference>
<dbReference type="InterPro" id="IPR008557">
    <property type="entry name" value="PhoX"/>
</dbReference>
<organism evidence="2 3">
    <name type="scientific">Teredinibacter turnerae (strain ATCC 39867 / T7901)</name>
    <dbReference type="NCBI Taxonomy" id="377629"/>
    <lineage>
        <taxon>Bacteria</taxon>
        <taxon>Pseudomonadati</taxon>
        <taxon>Pseudomonadota</taxon>
        <taxon>Gammaproteobacteria</taxon>
        <taxon>Cellvibrionales</taxon>
        <taxon>Cellvibrionaceae</taxon>
        <taxon>Teredinibacter</taxon>
    </lineage>
</organism>
<evidence type="ECO:0000256" key="1">
    <source>
        <dbReference type="SAM" id="SignalP"/>
    </source>
</evidence>
<dbReference type="EMBL" id="CP001614">
    <property type="protein sequence ID" value="ACR13008.1"/>
    <property type="molecule type" value="Genomic_DNA"/>
</dbReference>
<gene>
    <name evidence="2" type="ordered locus">TERTU_3359</name>
</gene>